<keyword evidence="5" id="KW-1185">Reference proteome</keyword>
<dbReference type="Pfam" id="PF09588">
    <property type="entry name" value="YqaJ"/>
    <property type="match status" value="1"/>
</dbReference>
<dbReference type="InterPro" id="IPR011604">
    <property type="entry name" value="PDDEXK-like_dom_sf"/>
</dbReference>
<sequence length="298" mass="34226">MRAKKLVNTRAVSDGEWLAWRRQGIGGSDAGAVCGADKWKTALEVYLDKTGELPPVEEKEAMRLGSKLKDFIAREFTDRTGHRVMRRNWIFQHPEHSFMLAGLDRWVIGSHAGLLCKSTGEFSKEEWEDGRVPAKIDFQCQHYMAVTGAEHWWVAVLIGGNKFRTVRLERSEERIKRLIDREAVFWNEHVLRRRPPAFDGTDASSELLNRLYPPATSRNSSVPLTEEAERWIGQYRQGAEEERAAALRKTEAENKLKGLLGDHEQGTVGNYKVEWKSINRKSARFAPYRRFQISTISK</sequence>
<organism evidence="3 4">
    <name type="scientific">Paenibacillus chitinolyticus</name>
    <dbReference type="NCBI Taxonomy" id="79263"/>
    <lineage>
        <taxon>Bacteria</taxon>
        <taxon>Bacillati</taxon>
        <taxon>Bacillota</taxon>
        <taxon>Bacilli</taxon>
        <taxon>Bacillales</taxon>
        <taxon>Paenibacillaceae</taxon>
        <taxon>Paenibacillus</taxon>
    </lineage>
</organism>
<dbReference type="Gene3D" id="3.90.320.10">
    <property type="match status" value="1"/>
</dbReference>
<protein>
    <submittedName>
        <fullName evidence="2">YqaJ viral recombinase family protein</fullName>
    </submittedName>
</protein>
<reference evidence="3 4" key="1">
    <citation type="submission" date="2018-01" db="EMBL/GenBank/DDBJ databases">
        <title>The whole genome sequencing and assembly of Paenibacillus chitinolyticus KCCM 41400 strain.</title>
        <authorList>
            <person name="Kim J.-Y."/>
            <person name="Park M.-K."/>
            <person name="Lee Y.-J."/>
            <person name="Yi H."/>
            <person name="Bahn Y.-S."/>
            <person name="Kim J.F."/>
            <person name="Lee D.-W."/>
        </authorList>
    </citation>
    <scope>NUCLEOTIDE SEQUENCE [LARGE SCALE GENOMIC DNA]</scope>
    <source>
        <strain evidence="3 4">KCCM 41400</strain>
    </source>
</reference>
<dbReference type="Proteomes" id="UP001527202">
    <property type="component" value="Unassembled WGS sequence"/>
</dbReference>
<dbReference type="OrthoDB" id="46225at2"/>
<evidence type="ECO:0000259" key="1">
    <source>
        <dbReference type="Pfam" id="PF09588"/>
    </source>
</evidence>
<evidence type="ECO:0000313" key="2">
    <source>
        <dbReference type="EMBL" id="MCY9595602.1"/>
    </source>
</evidence>
<dbReference type="InterPro" id="IPR017482">
    <property type="entry name" value="Lambda-type_endonuclease"/>
</dbReference>
<dbReference type="GeneID" id="95374503"/>
<dbReference type="EMBL" id="CP026520">
    <property type="protein sequence ID" value="QAV17363.1"/>
    <property type="molecule type" value="Genomic_DNA"/>
</dbReference>
<dbReference type="EMBL" id="JAMDMJ010000008">
    <property type="protein sequence ID" value="MCY9595602.1"/>
    <property type="molecule type" value="Genomic_DNA"/>
</dbReference>
<dbReference type="Proteomes" id="UP000288943">
    <property type="component" value="Chromosome"/>
</dbReference>
<dbReference type="RefSeq" id="WP_042229537.1">
    <property type="nucleotide sequence ID" value="NZ_CP026520.1"/>
</dbReference>
<dbReference type="NCBIfam" id="TIGR03033">
    <property type="entry name" value="phage_rel_nuc"/>
    <property type="match status" value="1"/>
</dbReference>
<dbReference type="AlphaFoldDB" id="A0A410WSQ2"/>
<dbReference type="SUPFAM" id="SSF52980">
    <property type="entry name" value="Restriction endonuclease-like"/>
    <property type="match status" value="1"/>
</dbReference>
<dbReference type="InterPro" id="IPR011335">
    <property type="entry name" value="Restrct_endonuc-II-like"/>
</dbReference>
<feature type="domain" description="YqaJ viral recombinase" evidence="1">
    <location>
        <begin position="16"/>
        <end position="150"/>
    </location>
</feature>
<evidence type="ECO:0000313" key="4">
    <source>
        <dbReference type="Proteomes" id="UP000288943"/>
    </source>
</evidence>
<evidence type="ECO:0000313" key="5">
    <source>
        <dbReference type="Proteomes" id="UP001527202"/>
    </source>
</evidence>
<dbReference type="KEGG" id="pchi:PC41400_06675"/>
<dbReference type="InterPro" id="IPR019080">
    <property type="entry name" value="YqaJ_viral_recombinase"/>
</dbReference>
<accession>A0A410WSQ2</accession>
<proteinExistence type="predicted"/>
<reference evidence="2 5" key="2">
    <citation type="submission" date="2022-05" db="EMBL/GenBank/DDBJ databases">
        <title>Genome Sequencing of Bee-Associated Microbes.</title>
        <authorList>
            <person name="Dunlap C."/>
        </authorList>
    </citation>
    <scope>NUCLEOTIDE SEQUENCE [LARGE SCALE GENOMIC DNA]</scope>
    <source>
        <strain evidence="2 5">NRRL B-23120</strain>
    </source>
</reference>
<gene>
    <name evidence="2" type="ORF">M5X16_07450</name>
    <name evidence="3" type="ORF">PC41400_06675</name>
</gene>
<name>A0A410WSQ2_9BACL</name>
<evidence type="ECO:0000313" key="3">
    <source>
        <dbReference type="EMBL" id="QAV17363.1"/>
    </source>
</evidence>